<gene>
    <name evidence="2" type="ORF">CSX00_12110</name>
    <name evidence="1" type="ORF">CSX01_00635</name>
</gene>
<reference evidence="2" key="1">
    <citation type="submission" date="2017-10" db="EMBL/GenBank/DDBJ databases">
        <title>Resolving the taxonomy of Roseburia spp., Eubacterium rectale and Agathobacter spp. through phylogenomic analysis.</title>
        <authorList>
            <person name="Sheridan P.O."/>
            <person name="Walker A.W."/>
            <person name="Duncan S.H."/>
            <person name="Scott K.P."/>
            <person name="Toole P.W.O."/>
            <person name="Luis P."/>
            <person name="Flint H.J."/>
        </authorList>
    </citation>
    <scope>NUCLEOTIDE SEQUENCE [LARGE SCALE GENOMIC DNA]</scope>
    <source>
        <strain evidence="2">JK10</strain>
        <strain evidence="1">JK626</strain>
    </source>
</reference>
<sequence>MIERKRLLSLGYYKKAPSFTGSDKNKCYKIEKIHPEETDEDLFQATIWPGPYSSENTPDEVKQKNTAPFTEEGLQELVDWMNQIDI</sequence>
<evidence type="ECO:0000313" key="2">
    <source>
        <dbReference type="EMBL" id="PHU39333.1"/>
    </source>
</evidence>
<accession>A0A2G3E8A0</accession>
<name>A0A2G3E8A0_9FIRM</name>
<dbReference type="EMBL" id="PDYF01000003">
    <property type="protein sequence ID" value="PHU36493.1"/>
    <property type="molecule type" value="Genomic_DNA"/>
</dbReference>
<keyword evidence="2" id="KW-0808">Transferase</keyword>
<dbReference type="Proteomes" id="UP000225889">
    <property type="component" value="Unassembled WGS sequence"/>
</dbReference>
<keyword evidence="3" id="KW-1185">Reference proteome</keyword>
<dbReference type="EMBL" id="PDYH01000057">
    <property type="protein sequence ID" value="PHU39333.1"/>
    <property type="molecule type" value="Genomic_DNA"/>
</dbReference>
<organism evidence="2 3">
    <name type="scientific">Pseudobutyrivibrio ruminis</name>
    <dbReference type="NCBI Taxonomy" id="46206"/>
    <lineage>
        <taxon>Bacteria</taxon>
        <taxon>Bacillati</taxon>
        <taxon>Bacillota</taxon>
        <taxon>Clostridia</taxon>
        <taxon>Lachnospirales</taxon>
        <taxon>Lachnospiraceae</taxon>
        <taxon>Pseudobutyrivibrio</taxon>
    </lineage>
</organism>
<evidence type="ECO:0000313" key="3">
    <source>
        <dbReference type="Proteomes" id="UP000224317"/>
    </source>
</evidence>
<proteinExistence type="predicted"/>
<dbReference type="RefSeq" id="WP_090153448.1">
    <property type="nucleotide sequence ID" value="NZ_PDYF01000003.1"/>
</dbReference>
<dbReference type="AlphaFoldDB" id="A0A2G3E8A0"/>
<dbReference type="Proteomes" id="UP000224317">
    <property type="component" value="Unassembled WGS sequence"/>
</dbReference>
<comment type="caution">
    <text evidence="2">The sequence shown here is derived from an EMBL/GenBank/DDBJ whole genome shotgun (WGS) entry which is preliminary data.</text>
</comment>
<dbReference type="GO" id="GO:0016740">
    <property type="term" value="F:transferase activity"/>
    <property type="evidence" value="ECO:0007669"/>
    <property type="project" value="UniProtKB-KW"/>
</dbReference>
<evidence type="ECO:0000313" key="1">
    <source>
        <dbReference type="EMBL" id="PHU36493.1"/>
    </source>
</evidence>
<reference evidence="2" key="2">
    <citation type="submission" date="2017-10" db="EMBL/GenBank/DDBJ databases">
        <authorList>
            <person name="Banno H."/>
            <person name="Chua N.-H."/>
        </authorList>
    </citation>
    <scope>NUCLEOTIDE SEQUENCE [LARGE SCALE GENOMIC DNA]</scope>
    <source>
        <strain evidence="2">JK10</strain>
        <strain evidence="1">JK626</strain>
    </source>
</reference>
<protein>
    <submittedName>
        <fullName evidence="2">GNAT family acetyltransferase</fullName>
    </submittedName>
</protein>